<protein>
    <submittedName>
        <fullName evidence="1">Uncharacterized protein</fullName>
    </submittedName>
</protein>
<reference evidence="1" key="1">
    <citation type="submission" date="2022-02" db="EMBL/GenBank/DDBJ databases">
        <title>Plant Genome Project.</title>
        <authorList>
            <person name="Zhang R.-G."/>
        </authorList>
    </citation>
    <scope>NUCLEOTIDE SEQUENCE</scope>
    <source>
        <strain evidence="1">AT1</strain>
    </source>
</reference>
<accession>A0ACC0L9E4</accession>
<proteinExistence type="predicted"/>
<gene>
    <name evidence="1" type="ORF">RHMOL_Rhmol13G0190000</name>
</gene>
<name>A0ACC0L9E4_RHOML</name>
<evidence type="ECO:0000313" key="2">
    <source>
        <dbReference type="Proteomes" id="UP001062846"/>
    </source>
</evidence>
<dbReference type="EMBL" id="CM046400">
    <property type="protein sequence ID" value="KAI8524957.1"/>
    <property type="molecule type" value="Genomic_DNA"/>
</dbReference>
<dbReference type="Proteomes" id="UP001062846">
    <property type="component" value="Chromosome 13"/>
</dbReference>
<sequence length="127" mass="14409">MCPSVEGETVLKFALCYGFRNLQNIVRKIKIGKCDYHFVEVMACPSGCLNGGGQIKRKPGQSPKDFIQSLETAYMDDVLVADPFKNPLIKSLYDEWLDQPGSEKAKKRMHTEYHPVVKSITAQLQNW</sequence>
<keyword evidence="2" id="KW-1185">Reference proteome</keyword>
<evidence type="ECO:0000313" key="1">
    <source>
        <dbReference type="EMBL" id="KAI8524957.1"/>
    </source>
</evidence>
<comment type="caution">
    <text evidence="1">The sequence shown here is derived from an EMBL/GenBank/DDBJ whole genome shotgun (WGS) entry which is preliminary data.</text>
</comment>
<organism evidence="1 2">
    <name type="scientific">Rhododendron molle</name>
    <name type="common">Chinese azalea</name>
    <name type="synonym">Azalea mollis</name>
    <dbReference type="NCBI Taxonomy" id="49168"/>
    <lineage>
        <taxon>Eukaryota</taxon>
        <taxon>Viridiplantae</taxon>
        <taxon>Streptophyta</taxon>
        <taxon>Embryophyta</taxon>
        <taxon>Tracheophyta</taxon>
        <taxon>Spermatophyta</taxon>
        <taxon>Magnoliopsida</taxon>
        <taxon>eudicotyledons</taxon>
        <taxon>Gunneridae</taxon>
        <taxon>Pentapetalae</taxon>
        <taxon>asterids</taxon>
        <taxon>Ericales</taxon>
        <taxon>Ericaceae</taxon>
        <taxon>Ericoideae</taxon>
        <taxon>Rhodoreae</taxon>
        <taxon>Rhododendron</taxon>
    </lineage>
</organism>